<evidence type="ECO:0000313" key="4">
    <source>
        <dbReference type="EMBL" id="TYP70344.1"/>
    </source>
</evidence>
<sequence length="801" mass="89771">MRILSFYFLVILCTEVSAQFLEKQEELKSYKGFFTFHYNEAKDELYLEVNRLNEEFLYVHALVSGVGSNDIGLDRGQLGGGDIVKFQKRGNKLLLVQENLKYRANTDNMLEKKSVAQAFAQSVLFGFPIKEEKNGKYVIDLTPFLLQDSHGVTQRLKKMKEGTYALDKKRSALLLDKLKAFPKNLEFESLLTFTGTSTGKYLASVVPDTKAITVVQHHSFVALPDAGYKMRSFDPRSGAISMSFYDYATPIESPLKKQFILRHRLEKKNPDAPLSEAKEPIIYYLDPGTPEPVRSALLEGASWWNTAFEAIGYKNAFQVKMLPPDADPLDLRYNVIQWVHRSTRGWSYGASIIDPRTGEILKGHVSLGSLRIRQDFLIAQALLNKPFAASDVNHQPMLDMALARIRQLSAHEVGHTLGFAHNFAASTFERASVMDYPHPLVQLEGGKIDLSEAYTQEIGAWDKVTVAYSYADAGEANESNVLDSILNTAYAKGLRFITDSDARTKGGAHAKAHLWDNGADVSDGLEEVLAIRKIAMRNFSKDNIRVGESYSVLEDVFVPLYFFHRYQTEAVIKSIGGLTYNYAIKGDKQLITSVVSPKKQRKALQVLSKTLSADVLAIPEDKLNLFPPRAYGFARTRESFKSKTGVAFDAISAPVTASEMTLSLLLHPERASRLVQQKSLDADQLGLSEVLDQVIATTFLNKASNTYYMEIQKSIQFSVIKHLLRLSREPTAYPQVNAIALTQLKALQVKLENKTLKMDDAYNTFLIHTLKKYTEKPDLILKSNTIEIPDGSPIGSFQCTF</sequence>
<dbReference type="InterPro" id="IPR032534">
    <property type="entry name" value="EcxA_zinc-bd"/>
</dbReference>
<reference evidence="4 5" key="1">
    <citation type="submission" date="2019-07" db="EMBL/GenBank/DDBJ databases">
        <title>Genomic Encyclopedia of Archaeal and Bacterial Type Strains, Phase II (KMG-II): from individual species to whole genera.</title>
        <authorList>
            <person name="Goeker M."/>
        </authorList>
    </citation>
    <scope>NUCLEOTIDE SEQUENCE [LARGE SCALE GENOMIC DNA]</scope>
    <source>
        <strain evidence="4 5">DSM 17527</strain>
    </source>
</reference>
<dbReference type="Pfam" id="PF16313">
    <property type="entry name" value="DUF4953"/>
    <property type="match status" value="1"/>
</dbReference>
<evidence type="ECO:0000313" key="5">
    <source>
        <dbReference type="Proteomes" id="UP000324376"/>
    </source>
</evidence>
<feature type="domain" description="DUF5117" evidence="2">
    <location>
        <begin position="76"/>
        <end position="268"/>
    </location>
</feature>
<evidence type="ECO:0000259" key="2">
    <source>
        <dbReference type="Pfam" id="PF17148"/>
    </source>
</evidence>
<evidence type="ECO:0000259" key="3">
    <source>
        <dbReference type="Pfam" id="PF17162"/>
    </source>
</evidence>
<proteinExistence type="predicted"/>
<dbReference type="OrthoDB" id="9776599at2"/>
<organism evidence="4 5">
    <name type="scientific">Aquimarina intermedia</name>
    <dbReference type="NCBI Taxonomy" id="350814"/>
    <lineage>
        <taxon>Bacteria</taxon>
        <taxon>Pseudomonadati</taxon>
        <taxon>Bacteroidota</taxon>
        <taxon>Flavobacteriia</taxon>
        <taxon>Flavobacteriales</taxon>
        <taxon>Flavobacteriaceae</taxon>
        <taxon>Aquimarina</taxon>
    </lineage>
</organism>
<dbReference type="SUPFAM" id="SSF55486">
    <property type="entry name" value="Metalloproteases ('zincins'), catalytic domain"/>
    <property type="match status" value="1"/>
</dbReference>
<comment type="caution">
    <text evidence="4">The sequence shown here is derived from an EMBL/GenBank/DDBJ whole genome shotgun (WGS) entry which is preliminary data.</text>
</comment>
<dbReference type="PANTHER" id="PTHR38478">
    <property type="entry name" value="PEPTIDASE M1A AND M12B"/>
    <property type="match status" value="1"/>
</dbReference>
<dbReference type="InterPro" id="IPR033413">
    <property type="entry name" value="DUF5117"/>
</dbReference>
<feature type="domain" description="EcxA zinc-binding" evidence="1">
    <location>
        <begin position="396"/>
        <end position="700"/>
    </location>
</feature>
<dbReference type="InterPro" id="IPR024079">
    <property type="entry name" value="MetalloPept_cat_dom_sf"/>
</dbReference>
<protein>
    <submittedName>
        <fullName evidence="4">Uncharacterized protein DUF5118</fullName>
    </submittedName>
</protein>
<dbReference type="RefSeq" id="WP_148783721.1">
    <property type="nucleotide sequence ID" value="NZ_VNHU01000013.1"/>
</dbReference>
<dbReference type="AlphaFoldDB" id="A0A5S5BTR7"/>
<dbReference type="Pfam" id="PF17148">
    <property type="entry name" value="DUF5117"/>
    <property type="match status" value="1"/>
</dbReference>
<name>A0A5S5BTR7_9FLAO</name>
<dbReference type="Gene3D" id="3.40.390.10">
    <property type="entry name" value="Collagenase (Catalytic Domain)"/>
    <property type="match status" value="1"/>
</dbReference>
<keyword evidence="5" id="KW-1185">Reference proteome</keyword>
<gene>
    <name evidence="4" type="ORF">BD809_1138</name>
</gene>
<dbReference type="GO" id="GO:0008237">
    <property type="term" value="F:metallopeptidase activity"/>
    <property type="evidence" value="ECO:0007669"/>
    <property type="project" value="InterPro"/>
</dbReference>
<dbReference type="PANTHER" id="PTHR38478:SF1">
    <property type="entry name" value="ZINC DEPENDENT METALLOPROTEASE DOMAIN LIPOPROTEIN"/>
    <property type="match status" value="1"/>
</dbReference>
<accession>A0A5S5BTR7</accession>
<dbReference type="Pfam" id="PF17162">
    <property type="entry name" value="DUF5118"/>
    <property type="match status" value="1"/>
</dbReference>
<evidence type="ECO:0000259" key="1">
    <source>
        <dbReference type="Pfam" id="PF16313"/>
    </source>
</evidence>
<dbReference type="InterPro" id="IPR033428">
    <property type="entry name" value="DUF5118"/>
</dbReference>
<feature type="domain" description="DUF5118" evidence="3">
    <location>
        <begin position="28"/>
        <end position="62"/>
    </location>
</feature>
<dbReference type="EMBL" id="VNHU01000013">
    <property type="protein sequence ID" value="TYP70344.1"/>
    <property type="molecule type" value="Genomic_DNA"/>
</dbReference>
<dbReference type="InterPro" id="IPR034032">
    <property type="entry name" value="Zn_MMP-like_bac"/>
</dbReference>
<dbReference type="CDD" id="cd04276">
    <property type="entry name" value="ZnMc_MMP_like_2"/>
    <property type="match status" value="1"/>
</dbReference>
<dbReference type="Proteomes" id="UP000324376">
    <property type="component" value="Unassembled WGS sequence"/>
</dbReference>